<name>A0ABU8XR53_9PROT</name>
<evidence type="ECO:0000256" key="3">
    <source>
        <dbReference type="ARBA" id="ARBA00023002"/>
    </source>
</evidence>
<dbReference type="Gene3D" id="3.40.50.1970">
    <property type="match status" value="1"/>
</dbReference>
<proteinExistence type="inferred from homology"/>
<evidence type="ECO:0000313" key="7">
    <source>
        <dbReference type="EMBL" id="MEK0083693.1"/>
    </source>
</evidence>
<evidence type="ECO:0000259" key="5">
    <source>
        <dbReference type="Pfam" id="PF00465"/>
    </source>
</evidence>
<comment type="similarity">
    <text evidence="2">Belongs to the iron-containing alcohol dehydrogenase family.</text>
</comment>
<keyword evidence="3" id="KW-0560">Oxidoreductase</keyword>
<dbReference type="PROSITE" id="PS00060">
    <property type="entry name" value="ADH_IRON_2"/>
    <property type="match status" value="1"/>
</dbReference>
<dbReference type="Pfam" id="PF00465">
    <property type="entry name" value="Fe-ADH"/>
    <property type="match status" value="1"/>
</dbReference>
<dbReference type="PANTHER" id="PTHR11496:SF102">
    <property type="entry name" value="ALCOHOL DEHYDROGENASE 4"/>
    <property type="match status" value="1"/>
</dbReference>
<sequence length="392" mass="41412">MPELDLASLSTTWNYPTTVLFGAGSLEKAARACESAGIRRPLVVTDPGLAKLPLVQTLLDHLRAGGLEAGLFTDVRPNPVAANVEAGLEVLRAGGHDGVVALGGGSALDAGKVIAFMAGQTRPMWDFEDIGDWWKRADPKGILPIVAIPTTAGTGSEVGRAGVITDEATHTKKIIFHPLMMPKTAILDPEITVGLPRHLTAATGMDALAHCIEAYCARGYHPMAEGIAVEGIRLVKEALPRACADGKDLAARGMMLTASSMGAVAFQKGLGAIHSLSHPVGSVYDTHHGLTNAVVMPYVLAFNRPAIEAKIERLAAWLGLEGGFSGFMRWVLDLRRELGIPHTLQELGVPADRFDELAGMAVKDPTAGGNPVPLDVAAARRLFEEAYSGRAF</sequence>
<comment type="caution">
    <text evidence="7">The sequence shown here is derived from an EMBL/GenBank/DDBJ whole genome shotgun (WGS) entry which is preliminary data.</text>
</comment>
<keyword evidence="8" id="KW-1185">Reference proteome</keyword>
<evidence type="ECO:0000256" key="4">
    <source>
        <dbReference type="ARBA" id="ARBA00023027"/>
    </source>
</evidence>
<dbReference type="InterPro" id="IPR039697">
    <property type="entry name" value="Alcohol_dehydrogenase_Fe"/>
</dbReference>
<dbReference type="EMBL" id="JBBLZC010000009">
    <property type="protein sequence ID" value="MEK0083693.1"/>
    <property type="molecule type" value="Genomic_DNA"/>
</dbReference>
<organism evidence="7 8">
    <name type="scientific">Benzoatithermus flavus</name>
    <dbReference type="NCBI Taxonomy" id="3108223"/>
    <lineage>
        <taxon>Bacteria</taxon>
        <taxon>Pseudomonadati</taxon>
        <taxon>Pseudomonadota</taxon>
        <taxon>Alphaproteobacteria</taxon>
        <taxon>Geminicoccales</taxon>
        <taxon>Geminicoccaceae</taxon>
        <taxon>Benzoatithermus</taxon>
    </lineage>
</organism>
<comment type="cofactor">
    <cofactor evidence="1">
        <name>Fe cation</name>
        <dbReference type="ChEBI" id="CHEBI:24875"/>
    </cofactor>
</comment>
<protein>
    <submittedName>
        <fullName evidence="7">Iron-containing alcohol dehydrogenase</fullName>
    </submittedName>
</protein>
<evidence type="ECO:0000259" key="6">
    <source>
        <dbReference type="Pfam" id="PF25137"/>
    </source>
</evidence>
<feature type="domain" description="Fe-containing alcohol dehydrogenase-like C-terminal" evidence="6">
    <location>
        <begin position="200"/>
        <end position="387"/>
    </location>
</feature>
<dbReference type="SUPFAM" id="SSF56796">
    <property type="entry name" value="Dehydroquinate synthase-like"/>
    <property type="match status" value="1"/>
</dbReference>
<keyword evidence="4" id="KW-0520">NAD</keyword>
<dbReference type="RefSeq" id="WP_418159538.1">
    <property type="nucleotide sequence ID" value="NZ_JBBLZC010000009.1"/>
</dbReference>
<dbReference type="PROSITE" id="PS00913">
    <property type="entry name" value="ADH_IRON_1"/>
    <property type="match status" value="1"/>
</dbReference>
<dbReference type="CDD" id="cd14861">
    <property type="entry name" value="Fe-ADH-like"/>
    <property type="match status" value="1"/>
</dbReference>
<evidence type="ECO:0000313" key="8">
    <source>
        <dbReference type="Proteomes" id="UP001375743"/>
    </source>
</evidence>
<evidence type="ECO:0000256" key="2">
    <source>
        <dbReference type="ARBA" id="ARBA00007358"/>
    </source>
</evidence>
<dbReference type="InterPro" id="IPR018211">
    <property type="entry name" value="ADH_Fe_CS"/>
</dbReference>
<dbReference type="PANTHER" id="PTHR11496">
    <property type="entry name" value="ALCOHOL DEHYDROGENASE"/>
    <property type="match status" value="1"/>
</dbReference>
<feature type="domain" description="Alcohol dehydrogenase iron-type/glycerol dehydrogenase GldA" evidence="5">
    <location>
        <begin position="16"/>
        <end position="189"/>
    </location>
</feature>
<dbReference type="Gene3D" id="1.20.1090.10">
    <property type="entry name" value="Dehydroquinate synthase-like - alpha domain"/>
    <property type="match status" value="1"/>
</dbReference>
<dbReference type="InterPro" id="IPR056798">
    <property type="entry name" value="ADH_Fe_C"/>
</dbReference>
<reference evidence="7 8" key="1">
    <citation type="submission" date="2024-01" db="EMBL/GenBank/DDBJ databases">
        <title>Multi-omics insights into the function and evolution of sodium benzoate biodegradation pathways in Benzoatithermus flavus gen. nov., sp. nov. from hot spring.</title>
        <authorList>
            <person name="Hu C.-J."/>
            <person name="Li W.-J."/>
        </authorList>
    </citation>
    <scope>NUCLEOTIDE SEQUENCE [LARGE SCALE GENOMIC DNA]</scope>
    <source>
        <strain evidence="7 8">SYSU G07066</strain>
    </source>
</reference>
<dbReference type="InterPro" id="IPR001670">
    <property type="entry name" value="ADH_Fe/GldA"/>
</dbReference>
<evidence type="ECO:0000256" key="1">
    <source>
        <dbReference type="ARBA" id="ARBA00001962"/>
    </source>
</evidence>
<gene>
    <name evidence="7" type="ORF">U1T56_11055</name>
</gene>
<dbReference type="Proteomes" id="UP001375743">
    <property type="component" value="Unassembled WGS sequence"/>
</dbReference>
<dbReference type="Pfam" id="PF25137">
    <property type="entry name" value="ADH_Fe_C"/>
    <property type="match status" value="1"/>
</dbReference>
<accession>A0ABU8XR53</accession>